<feature type="compositionally biased region" description="Low complexity" evidence="13">
    <location>
        <begin position="61"/>
        <end position="78"/>
    </location>
</feature>
<keyword evidence="10 12" id="KW-0496">Mitochondrion</keyword>
<keyword evidence="6 12" id="KW-0653">Protein transport</keyword>
<evidence type="ECO:0000256" key="4">
    <source>
        <dbReference type="ARBA" id="ARBA00022692"/>
    </source>
</evidence>
<proteinExistence type="inferred from homology"/>
<evidence type="ECO:0000256" key="1">
    <source>
        <dbReference type="ARBA" id="ARBA00004448"/>
    </source>
</evidence>
<evidence type="ECO:0000256" key="9">
    <source>
        <dbReference type="ARBA" id="ARBA00023010"/>
    </source>
</evidence>
<evidence type="ECO:0000313" key="14">
    <source>
        <dbReference type="EMBL" id="TPX53701.1"/>
    </source>
</evidence>
<evidence type="ECO:0000256" key="8">
    <source>
        <dbReference type="ARBA" id="ARBA00022989"/>
    </source>
</evidence>
<reference evidence="14 15" key="1">
    <citation type="journal article" date="2019" name="Sci. Rep.">
        <title>Comparative genomics of chytrid fungi reveal insights into the obligate biotrophic and pathogenic lifestyle of Synchytrium endobioticum.</title>
        <authorList>
            <person name="van de Vossenberg B.T.L.H."/>
            <person name="Warris S."/>
            <person name="Nguyen H.D.T."/>
            <person name="van Gent-Pelzer M.P.E."/>
            <person name="Joly D.L."/>
            <person name="van de Geest H.C."/>
            <person name="Bonants P.J.M."/>
            <person name="Smith D.S."/>
            <person name="Levesque C.A."/>
            <person name="van der Lee T.A.J."/>
        </authorList>
    </citation>
    <scope>NUCLEOTIDE SEQUENCE [LARGE SCALE GENOMIC DNA]</scope>
    <source>
        <strain evidence="14 15">CBS 809.83</strain>
    </source>
</reference>
<dbReference type="GO" id="GO:0030150">
    <property type="term" value="P:protein import into mitochondrial matrix"/>
    <property type="evidence" value="ECO:0007669"/>
    <property type="project" value="UniProtKB-UniRule"/>
</dbReference>
<evidence type="ECO:0000256" key="6">
    <source>
        <dbReference type="ARBA" id="ARBA00022927"/>
    </source>
</evidence>
<feature type="region of interest" description="Disordered" evidence="13">
    <location>
        <begin position="45"/>
        <end position="83"/>
    </location>
</feature>
<keyword evidence="5 12" id="KW-0999">Mitochondrion inner membrane</keyword>
<organism evidence="14 15">
    <name type="scientific">Powellomyces hirtus</name>
    <dbReference type="NCBI Taxonomy" id="109895"/>
    <lineage>
        <taxon>Eukaryota</taxon>
        <taxon>Fungi</taxon>
        <taxon>Fungi incertae sedis</taxon>
        <taxon>Chytridiomycota</taxon>
        <taxon>Chytridiomycota incertae sedis</taxon>
        <taxon>Chytridiomycetes</taxon>
        <taxon>Spizellomycetales</taxon>
        <taxon>Powellomycetaceae</taxon>
        <taxon>Powellomyces</taxon>
    </lineage>
</organism>
<comment type="function">
    <text evidence="12">Component of the PAM complex, a complex required for the translocation of transit peptide-containing proteins from the inner membrane into the mitochondrial matrix in an ATP-dependent manner.</text>
</comment>
<dbReference type="PANTHER" id="PTHR28021:SF1">
    <property type="entry name" value="PRESEQUENCE TRANSLOCATED-ASSOCIATED MOTOR SUBUNIT PAM17, MITOCHONDRIAL"/>
    <property type="match status" value="1"/>
</dbReference>
<evidence type="ECO:0000313" key="15">
    <source>
        <dbReference type="Proteomes" id="UP000318582"/>
    </source>
</evidence>
<keyword evidence="3 12" id="KW-0813">Transport</keyword>
<gene>
    <name evidence="14" type="ORF">PhCBS80983_g06219</name>
</gene>
<dbReference type="GO" id="GO:0001405">
    <property type="term" value="C:PAM complex, Tim23 associated import motor"/>
    <property type="evidence" value="ECO:0007669"/>
    <property type="project" value="UniProtKB-UniRule"/>
</dbReference>
<evidence type="ECO:0000256" key="12">
    <source>
        <dbReference type="RuleBase" id="RU367146"/>
    </source>
</evidence>
<sequence>MIGLRLASRGARIPIASSPVFTRTVTFASCRPTCVTFAFPATRPLSTQQPLPPPVRPLANTTTTTTTTTLPSTSTTTSSPPPRNPVSWHDYFLLRKSRKNWERAGALLGGVTGFVGGGYYFGAVMEFDPTQQLLGMPDPMMVYALGAVVVAAAASFAGILVGGQLWRLKTKRTIIQGLDACDREFFHRIQRNRPKEIAAATPIPFGSESQSGMPDYYGEKINSVADYRAWLKKQRMFNVTRSKRRDPIA</sequence>
<keyword evidence="8 12" id="KW-1133">Transmembrane helix</keyword>
<dbReference type="AlphaFoldDB" id="A0A507DQK8"/>
<keyword evidence="7" id="KW-0809">Transit peptide</keyword>
<dbReference type="PANTHER" id="PTHR28021">
    <property type="entry name" value="PRESEQUENCE TRANSLOCATED-ASSOCIATED MOTOR SUBUNIT PAM17, MITOCHONDRIAL"/>
    <property type="match status" value="1"/>
</dbReference>
<dbReference type="Pfam" id="PF08566">
    <property type="entry name" value="Pam17"/>
    <property type="match status" value="1"/>
</dbReference>
<protein>
    <recommendedName>
        <fullName evidence="12">Presequence translocated-associated motor subunit PAM17</fullName>
    </recommendedName>
</protein>
<keyword evidence="11 12" id="KW-0472">Membrane</keyword>
<evidence type="ECO:0000256" key="2">
    <source>
        <dbReference type="ARBA" id="ARBA00006837"/>
    </source>
</evidence>
<dbReference type="InterPro" id="IPR013875">
    <property type="entry name" value="Pam17"/>
</dbReference>
<evidence type="ECO:0000256" key="11">
    <source>
        <dbReference type="ARBA" id="ARBA00023136"/>
    </source>
</evidence>
<accession>A0A507DQK8</accession>
<dbReference type="Proteomes" id="UP000318582">
    <property type="component" value="Unassembled WGS sequence"/>
</dbReference>
<evidence type="ECO:0000256" key="3">
    <source>
        <dbReference type="ARBA" id="ARBA00022448"/>
    </source>
</evidence>
<dbReference type="EMBL" id="QEAQ01000205">
    <property type="protein sequence ID" value="TPX53701.1"/>
    <property type="molecule type" value="Genomic_DNA"/>
</dbReference>
<comment type="similarity">
    <text evidence="2 12">Belongs to the PAM17 family.</text>
</comment>
<comment type="subcellular location">
    <subcellularLocation>
        <location evidence="1 12">Mitochondrion inner membrane</location>
        <topology evidence="1 12">Multi-pass membrane protein</topology>
    </subcellularLocation>
</comment>
<keyword evidence="15" id="KW-1185">Reference proteome</keyword>
<evidence type="ECO:0000256" key="7">
    <source>
        <dbReference type="ARBA" id="ARBA00022946"/>
    </source>
</evidence>
<evidence type="ECO:0000256" key="5">
    <source>
        <dbReference type="ARBA" id="ARBA00022792"/>
    </source>
</evidence>
<name>A0A507DQK8_9FUNG</name>
<comment type="subunit">
    <text evidence="12">Component of the PAM complex.</text>
</comment>
<evidence type="ECO:0000256" key="10">
    <source>
        <dbReference type="ARBA" id="ARBA00023128"/>
    </source>
</evidence>
<keyword evidence="4 12" id="KW-0812">Transmembrane</keyword>
<comment type="caution">
    <text evidence="14">The sequence shown here is derived from an EMBL/GenBank/DDBJ whole genome shotgun (WGS) entry which is preliminary data.</text>
</comment>
<feature type="transmembrane region" description="Helical" evidence="12">
    <location>
        <begin position="141"/>
        <end position="162"/>
    </location>
</feature>
<evidence type="ECO:0000256" key="13">
    <source>
        <dbReference type="SAM" id="MobiDB-lite"/>
    </source>
</evidence>
<dbReference type="STRING" id="109895.A0A507DQK8"/>
<keyword evidence="9 12" id="KW-0811">Translocation</keyword>
<feature type="transmembrane region" description="Helical" evidence="12">
    <location>
        <begin position="104"/>
        <end position="121"/>
    </location>
</feature>